<accession>A0AAD7FTF9</accession>
<evidence type="ECO:0000313" key="2">
    <source>
        <dbReference type="EMBL" id="KAJ7636586.1"/>
    </source>
</evidence>
<protein>
    <submittedName>
        <fullName evidence="2">Uncharacterized protein</fullName>
    </submittedName>
</protein>
<dbReference type="AlphaFoldDB" id="A0AAD7FTF9"/>
<dbReference type="Proteomes" id="UP001221142">
    <property type="component" value="Unassembled WGS sequence"/>
</dbReference>
<proteinExistence type="predicted"/>
<feature type="compositionally biased region" description="Polar residues" evidence="1">
    <location>
        <begin position="148"/>
        <end position="169"/>
    </location>
</feature>
<feature type="compositionally biased region" description="Basic and acidic residues" evidence="1">
    <location>
        <begin position="447"/>
        <end position="459"/>
    </location>
</feature>
<evidence type="ECO:0000313" key="3">
    <source>
        <dbReference type="Proteomes" id="UP001221142"/>
    </source>
</evidence>
<dbReference type="EMBL" id="JARKIF010000006">
    <property type="protein sequence ID" value="KAJ7636586.1"/>
    <property type="molecule type" value="Genomic_DNA"/>
</dbReference>
<feature type="compositionally biased region" description="Basic and acidic residues" evidence="1">
    <location>
        <begin position="96"/>
        <end position="106"/>
    </location>
</feature>
<keyword evidence="3" id="KW-1185">Reference proteome</keyword>
<reference evidence="2" key="1">
    <citation type="submission" date="2023-03" db="EMBL/GenBank/DDBJ databases">
        <title>Massive genome expansion in bonnet fungi (Mycena s.s.) driven by repeated elements and novel gene families across ecological guilds.</title>
        <authorList>
            <consortium name="Lawrence Berkeley National Laboratory"/>
            <person name="Harder C.B."/>
            <person name="Miyauchi S."/>
            <person name="Viragh M."/>
            <person name="Kuo A."/>
            <person name="Thoen E."/>
            <person name="Andreopoulos B."/>
            <person name="Lu D."/>
            <person name="Skrede I."/>
            <person name="Drula E."/>
            <person name="Henrissat B."/>
            <person name="Morin E."/>
            <person name="Kohler A."/>
            <person name="Barry K."/>
            <person name="LaButti K."/>
            <person name="Morin E."/>
            <person name="Salamov A."/>
            <person name="Lipzen A."/>
            <person name="Mereny Z."/>
            <person name="Hegedus B."/>
            <person name="Baldrian P."/>
            <person name="Stursova M."/>
            <person name="Weitz H."/>
            <person name="Taylor A."/>
            <person name="Grigoriev I.V."/>
            <person name="Nagy L.G."/>
            <person name="Martin F."/>
            <person name="Kauserud H."/>
        </authorList>
    </citation>
    <scope>NUCLEOTIDE SEQUENCE</scope>
    <source>
        <strain evidence="2">9284</strain>
    </source>
</reference>
<evidence type="ECO:0000256" key="1">
    <source>
        <dbReference type="SAM" id="MobiDB-lite"/>
    </source>
</evidence>
<feature type="region of interest" description="Disordered" evidence="1">
    <location>
        <begin position="438"/>
        <end position="459"/>
    </location>
</feature>
<organism evidence="2 3">
    <name type="scientific">Roridomyces roridus</name>
    <dbReference type="NCBI Taxonomy" id="1738132"/>
    <lineage>
        <taxon>Eukaryota</taxon>
        <taxon>Fungi</taxon>
        <taxon>Dikarya</taxon>
        <taxon>Basidiomycota</taxon>
        <taxon>Agaricomycotina</taxon>
        <taxon>Agaricomycetes</taxon>
        <taxon>Agaricomycetidae</taxon>
        <taxon>Agaricales</taxon>
        <taxon>Marasmiineae</taxon>
        <taxon>Mycenaceae</taxon>
        <taxon>Roridomyces</taxon>
    </lineage>
</organism>
<sequence>MPGQDKRWLVKTKDAQDKPAILLMFGRAICRIVSAHNWSLTHIARIFDVHHSCIKKALENGYTPPDVVSEDYTRLDDPEFSKHFPPGAVAQLQPCERSEPPLKTTEDDSSDDEWRPSSSRGPLKRKGEEHESSLSPLSARTAKKPRHFSSSSTPSAQGTVLYSSPTSTFIPPLPRRKLRSPADTYPLSSSSIPPTLSAFLKSVNKIDLSTHLSFLLARGFTLERIRIMGETWTDEMIKEAVERGLCKAEEAEERKTLSIFDALTLELAIRKFRHPAGSPPSQNSSTTPASLSAFLSNLVGFDLTTHRALFEGQGFDIARLSAIREWEEGDLREVLGRALQPSEKGAGGVSKLEVMAVEFALRNCANCKAKQKGRATSDPGSTPARGLPQQFRDGFYSGWDNPGAHRQPFECGRRESSLADEATSTWSSSHPIFVTNIKLEQSTPPVKTREKSNLQETHS</sequence>
<gene>
    <name evidence="2" type="ORF">FB45DRAFT_1001629</name>
</gene>
<comment type="caution">
    <text evidence="2">The sequence shown here is derived from an EMBL/GenBank/DDBJ whole genome shotgun (WGS) entry which is preliminary data.</text>
</comment>
<feature type="region of interest" description="Disordered" evidence="1">
    <location>
        <begin position="77"/>
        <end position="187"/>
    </location>
</feature>
<name>A0AAD7FTF9_9AGAR</name>